<dbReference type="Proteomes" id="UP000076532">
    <property type="component" value="Unassembled WGS sequence"/>
</dbReference>
<organism evidence="2 3">
    <name type="scientific">Athelia psychrophila</name>
    <dbReference type="NCBI Taxonomy" id="1759441"/>
    <lineage>
        <taxon>Eukaryota</taxon>
        <taxon>Fungi</taxon>
        <taxon>Dikarya</taxon>
        <taxon>Basidiomycota</taxon>
        <taxon>Agaricomycotina</taxon>
        <taxon>Agaricomycetes</taxon>
        <taxon>Agaricomycetidae</taxon>
        <taxon>Atheliales</taxon>
        <taxon>Atheliaceae</taxon>
        <taxon>Athelia</taxon>
    </lineage>
</organism>
<evidence type="ECO:0000256" key="1">
    <source>
        <dbReference type="SAM" id="MobiDB-lite"/>
    </source>
</evidence>
<proteinExistence type="predicted"/>
<evidence type="ECO:0000313" key="2">
    <source>
        <dbReference type="EMBL" id="KZP26187.1"/>
    </source>
</evidence>
<feature type="region of interest" description="Disordered" evidence="1">
    <location>
        <begin position="75"/>
        <end position="104"/>
    </location>
</feature>
<dbReference type="AlphaFoldDB" id="A0A166PKG8"/>
<keyword evidence="3" id="KW-1185">Reference proteome</keyword>
<sequence length="104" mass="11979">MDQRLGARTRYSSFDLKCLYDTQSSCSRLSPVFYTVVHNNGPHPLIAMARWLYMMPLGHPMPPLQYNSDDHDDYDYPYCAQPRPRDAPSHQHSGKLWAPQPGDV</sequence>
<gene>
    <name evidence="2" type="ORF">FIBSPDRAFT_358591</name>
</gene>
<protein>
    <submittedName>
        <fullName evidence="2">Uncharacterized protein</fullName>
    </submittedName>
</protein>
<evidence type="ECO:0000313" key="3">
    <source>
        <dbReference type="Proteomes" id="UP000076532"/>
    </source>
</evidence>
<name>A0A166PKG8_9AGAM</name>
<reference evidence="2 3" key="1">
    <citation type="journal article" date="2016" name="Mol. Biol. Evol.">
        <title>Comparative Genomics of Early-Diverging Mushroom-Forming Fungi Provides Insights into the Origins of Lignocellulose Decay Capabilities.</title>
        <authorList>
            <person name="Nagy L.G."/>
            <person name="Riley R."/>
            <person name="Tritt A."/>
            <person name="Adam C."/>
            <person name="Daum C."/>
            <person name="Floudas D."/>
            <person name="Sun H."/>
            <person name="Yadav J.S."/>
            <person name="Pangilinan J."/>
            <person name="Larsson K.H."/>
            <person name="Matsuura K."/>
            <person name="Barry K."/>
            <person name="Labutti K."/>
            <person name="Kuo R."/>
            <person name="Ohm R.A."/>
            <person name="Bhattacharya S.S."/>
            <person name="Shirouzu T."/>
            <person name="Yoshinaga Y."/>
            <person name="Martin F.M."/>
            <person name="Grigoriev I.V."/>
            <person name="Hibbett D.S."/>
        </authorList>
    </citation>
    <scope>NUCLEOTIDE SEQUENCE [LARGE SCALE GENOMIC DNA]</scope>
    <source>
        <strain evidence="2 3">CBS 109695</strain>
    </source>
</reference>
<accession>A0A166PKG8</accession>
<dbReference type="EMBL" id="KV417516">
    <property type="protein sequence ID" value="KZP26187.1"/>
    <property type="molecule type" value="Genomic_DNA"/>
</dbReference>